<gene>
    <name evidence="5" type="ORF">E6C60_1071</name>
</gene>
<evidence type="ECO:0000313" key="5">
    <source>
        <dbReference type="EMBL" id="QCT01789.1"/>
    </source>
</evidence>
<evidence type="ECO:0000256" key="2">
    <source>
        <dbReference type="SAM" id="MobiDB-lite"/>
    </source>
</evidence>
<accession>A0A4P8XNA2</accession>
<evidence type="ECO:0000256" key="3">
    <source>
        <dbReference type="SAM" id="SignalP"/>
    </source>
</evidence>
<dbReference type="Gene3D" id="2.60.40.680">
    <property type="match status" value="1"/>
</dbReference>
<dbReference type="SMART" id="SM00635">
    <property type="entry name" value="BID_2"/>
    <property type="match status" value="2"/>
</dbReference>
<dbReference type="Pfam" id="PF09992">
    <property type="entry name" value="NAGPA"/>
    <property type="match status" value="1"/>
</dbReference>
<feature type="compositionally biased region" description="Gly residues" evidence="2">
    <location>
        <begin position="1618"/>
        <end position="1635"/>
    </location>
</feature>
<dbReference type="Gene3D" id="2.60.40.380">
    <property type="entry name" value="Purple acid phosphatase-like, N-terminal"/>
    <property type="match status" value="1"/>
</dbReference>
<dbReference type="InterPro" id="IPR013783">
    <property type="entry name" value="Ig-like_fold"/>
</dbReference>
<dbReference type="Gene3D" id="2.60.40.1080">
    <property type="match status" value="2"/>
</dbReference>
<dbReference type="PANTHER" id="PTHR45867:SF3">
    <property type="entry name" value="ACID PHOSPHATASE TYPE 7"/>
    <property type="match status" value="1"/>
</dbReference>
<dbReference type="KEGG" id="palo:E6C60_1071"/>
<evidence type="ECO:0000313" key="6">
    <source>
        <dbReference type="Proteomes" id="UP000300879"/>
    </source>
</evidence>
<dbReference type="InterPro" id="IPR008963">
    <property type="entry name" value="Purple_acid_Pase-like_N"/>
</dbReference>
<evidence type="ECO:0000256" key="1">
    <source>
        <dbReference type="ARBA" id="ARBA00022729"/>
    </source>
</evidence>
<dbReference type="Pfam" id="PF02368">
    <property type="entry name" value="Big_2"/>
    <property type="match status" value="1"/>
</dbReference>
<sequence>MLSVIMLVSVIAPAAPAAANEEEQRLGTLMDERTWMIGPGASYTWKQLEVERGPERLHMIQFDPAQSSLSLKAAKTNGKLYGMQQLSAMAQEVDAQGNRVIAGINGDFYDMSSGVPTGLFMSEGELLNSPPSGWNAFGMKSDGSTLYGPSPSLIRTVEIGGQEHTLTAVNRSRGTDALVLYTDSFHSSTLTNDLGDEYVLDVVSGDFKSGEDITLRVSTLFKEKGSSPIREGQAVLSVSGSQRSKLSSLSQGDQVTVRLQLDPAWQDVTTAIGGNAMLVKDGVVQPLTDPAVHPRSAIGTKADGTVIMLVVDGRQPGFSEGVTLAEMGQLMKDAGAVQALNLDGGGSATMVARLPGEAARKVMNSPSDGGERKTANGLLLVNTGEEGQANQLVVEPNLERVLIGSTASFKALAVDSQLHPASLPGAVSWSVEPGLGSINDQGVFTAGTQPGAGSVTAASDGLGGSAHIEVVDRLSELRFSDAVMSFEPGAVQRLNVNALLDGKSVKADYSQLEWRVEGNVGTVSGDGVFTAVHETEVTGTIIVSYQGVEAFMDVNIGLPPVILEDFENGLDRYKESSGAAANLSKVSIEQDEDLVRFGSSSLKLEYDFTGRTGTSGAYLDVKTVADRISIPGYPKKISMWVYGDGKKHWLRAQIRDANGTIPLNFVEQEPGLTFTGWKYLEAEVPPNRTLPLVMDMPVRYMETSTAKKDAGVIYVDQIRALYGPNQDDIEPPVIKNMAPAEHSVVNNNQPRISFVGEDAGYDPAKHPATTLIDPNKIRLYVDGHPVEPALYPPTGEIHYTPPTPLADGIHQVRAVVRDLSGNQTDETWTFMVNTGGSRLQYTAPEKVYAGNTYTLDIQGIHASNITRASMEFSYNPNVLEDVSLIRGAKLQESQLQAQMDPVTGHVRLDMQDLLASGIQDDDLIAQLQYRVKANTEADKHSFDFMSGSISFLSAGEAVFSIFGLPVISSINHHLKLSWDVNGQVEGYETVLQVEDENGSLVEGAVVTADGAVIGTSDAAGEVRTNTLTAQVKKHTLQASKDVWYSPLTAFTVSRLAGSPTPYNINVSMGTDPTSSRGFTWHTHPGVQTTVVELAPKDGFSGFDQLEVKRVSGSHELYQTQDVGAVRVHKALVEELVPGTEYVYRVGDGTGHYGPQGSFRTAAAEGDATKFLVFADSQGSTAADYKLWGNTVSIAAAEHPDSEFMIQVGDMVDKGYLGQEWSHWFKEAQEAFLNTTLVTAVGNHEVTDTEWNGHFQAHFNQPDNGLPGLEGTSFSFDYKNIHFIMLNSEYDYEKQAQWLEQDLAASTKDWNIAIFHRGPYGSIYDTAVIRDTWAPILEKHGVDLVLNGHEHIYLRTFPMKDKQKASDGLGTTYVISGSTGSKFYALTAQDWQMVTDAEKTQMYSAVEIVGDQLNMVTKTVGGRVVDEFTLLKRKELLPERVQIAEGDISLAVGEHRQLSVEVKPEGAADKSVTWSVYSPEPQDSPVTINQDGRLTATGLGTAVIRAASNAAPQVYDDIVVTVDRQPEGVMEAISLRGAAALKVGERDQTVIEAVYTDGARYDLMEGVIYASSEPSVAAISESGEVQGLREGTTVISATYEGFSDHYALNVTQTVNPDPGNGGSPDNGGGSNPGNGDGSVDPVPPQPPITPQPPSVTGQLVLTEAELNAMISDGEPLLVNLKEELRQLRLPSNAGKLLKDEAFTIVADNMKISLPGKVLQEVSDLGSRNHPGSGFIQLNVESPSSSASERLLSQASGRSGAVLQNAGGMFSFTLEHVSEEGTVTKLTSFSEPLSLTLPVMAASHPSLTHVYHVGEDGMLQYIGGTISGDQITAQVMHFSTYAVLTYTKNYGDVPASHWSYDVIRELSSRQLIEGTGGGMFKPSQEVTRAEFTAMLVRALKLEPAQAASFRDVAPEQWYAAAVSAAKQAGIVEGTGQSQFRPDEHIQRQEMAAMLVRAYAYTAARSAAERKAIPFQDTQQLPIWAREAIREAYDLNLMKGSSMNTFKPQVPATRAESAQVIHNLLVKLAK</sequence>
<dbReference type="Pfam" id="PF16656">
    <property type="entry name" value="Pur_ac_phosph_N"/>
    <property type="match status" value="1"/>
</dbReference>
<dbReference type="InterPro" id="IPR018711">
    <property type="entry name" value="NAGPA"/>
</dbReference>
<dbReference type="SUPFAM" id="SSF56300">
    <property type="entry name" value="Metallo-dependent phosphatases"/>
    <property type="match status" value="1"/>
</dbReference>
<evidence type="ECO:0000259" key="4">
    <source>
        <dbReference type="PROSITE" id="PS51272"/>
    </source>
</evidence>
<feature type="chain" id="PRO_5039034310" evidence="3">
    <location>
        <begin position="18"/>
        <end position="2027"/>
    </location>
</feature>
<feature type="signal peptide" evidence="3">
    <location>
        <begin position="1"/>
        <end position="17"/>
    </location>
</feature>
<dbReference type="InterPro" id="IPR008964">
    <property type="entry name" value="Invasin/intimin_cell_adhesion"/>
</dbReference>
<name>A0A4P8XNA2_9BACL</name>
<keyword evidence="6" id="KW-1185">Reference proteome</keyword>
<organism evidence="5 6">
    <name type="scientific">Paenibacillus algicola</name>
    <dbReference type="NCBI Taxonomy" id="2565926"/>
    <lineage>
        <taxon>Bacteria</taxon>
        <taxon>Bacillati</taxon>
        <taxon>Bacillota</taxon>
        <taxon>Bacilli</taxon>
        <taxon>Bacillales</taxon>
        <taxon>Paenibacillaceae</taxon>
        <taxon>Paenibacillus</taxon>
    </lineage>
</organism>
<dbReference type="InterPro" id="IPR003343">
    <property type="entry name" value="Big_2"/>
</dbReference>
<dbReference type="Proteomes" id="UP000300879">
    <property type="component" value="Chromosome"/>
</dbReference>
<dbReference type="CDD" id="cd00063">
    <property type="entry name" value="FN3"/>
    <property type="match status" value="1"/>
</dbReference>
<feature type="domain" description="SLH" evidence="4">
    <location>
        <begin position="1908"/>
        <end position="1966"/>
    </location>
</feature>
<proteinExistence type="predicted"/>
<feature type="domain" description="SLH" evidence="4">
    <location>
        <begin position="1844"/>
        <end position="1907"/>
    </location>
</feature>
<dbReference type="InterPro" id="IPR015914">
    <property type="entry name" value="PAPs_N"/>
</dbReference>
<feature type="domain" description="SLH" evidence="4">
    <location>
        <begin position="1969"/>
        <end position="2027"/>
    </location>
</feature>
<dbReference type="SUPFAM" id="SSF49384">
    <property type="entry name" value="Carbohydrate-binding domain"/>
    <property type="match status" value="1"/>
</dbReference>
<dbReference type="EMBL" id="CP040396">
    <property type="protein sequence ID" value="QCT01789.1"/>
    <property type="molecule type" value="Genomic_DNA"/>
</dbReference>
<dbReference type="InterPro" id="IPR001119">
    <property type="entry name" value="SLH_dom"/>
</dbReference>
<keyword evidence="1 3" id="KW-0732">Signal</keyword>
<dbReference type="SUPFAM" id="SSF49363">
    <property type="entry name" value="Purple acid phosphatase, N-terminal domain"/>
    <property type="match status" value="1"/>
</dbReference>
<dbReference type="InterPro" id="IPR008965">
    <property type="entry name" value="CBM2/CBM3_carb-bd_dom_sf"/>
</dbReference>
<dbReference type="PROSITE" id="PS51272">
    <property type="entry name" value="SLH"/>
    <property type="match status" value="3"/>
</dbReference>
<feature type="compositionally biased region" description="Pro residues" evidence="2">
    <location>
        <begin position="1640"/>
        <end position="1652"/>
    </location>
</feature>
<dbReference type="InterPro" id="IPR004843">
    <property type="entry name" value="Calcineurin-like_PHP"/>
</dbReference>
<dbReference type="Gene3D" id="2.60.40.10">
    <property type="entry name" value="Immunoglobulins"/>
    <property type="match status" value="1"/>
</dbReference>
<dbReference type="SUPFAM" id="SSF49373">
    <property type="entry name" value="Invasin/intimin cell-adhesion fragments"/>
    <property type="match status" value="2"/>
</dbReference>
<reference evidence="5 6" key="1">
    <citation type="submission" date="2019-05" db="EMBL/GenBank/DDBJ databases">
        <authorList>
            <person name="Chen C."/>
        </authorList>
    </citation>
    <scope>NUCLEOTIDE SEQUENCE [LARGE SCALE GENOMIC DNA]</scope>
    <source>
        <strain evidence="5 6">HB172198</strain>
    </source>
</reference>
<dbReference type="Pfam" id="PF00149">
    <property type="entry name" value="Metallophos"/>
    <property type="match status" value="1"/>
</dbReference>
<dbReference type="GO" id="GO:0003993">
    <property type="term" value="F:acid phosphatase activity"/>
    <property type="evidence" value="ECO:0007669"/>
    <property type="project" value="InterPro"/>
</dbReference>
<feature type="region of interest" description="Disordered" evidence="2">
    <location>
        <begin position="1610"/>
        <end position="1654"/>
    </location>
</feature>
<protein>
    <submittedName>
        <fullName evidence="5">Metallophosphoesterase</fullName>
    </submittedName>
</protein>
<dbReference type="Pfam" id="PF00395">
    <property type="entry name" value="SLH"/>
    <property type="match status" value="3"/>
</dbReference>
<dbReference type="Gene3D" id="3.60.21.10">
    <property type="match status" value="1"/>
</dbReference>
<dbReference type="InterPro" id="IPR003961">
    <property type="entry name" value="FN3_dom"/>
</dbReference>
<dbReference type="GO" id="GO:0030246">
    <property type="term" value="F:carbohydrate binding"/>
    <property type="evidence" value="ECO:0007669"/>
    <property type="project" value="InterPro"/>
</dbReference>
<dbReference type="PANTHER" id="PTHR45867">
    <property type="entry name" value="PURPLE ACID PHOSPHATASE"/>
    <property type="match status" value="1"/>
</dbReference>
<dbReference type="InterPro" id="IPR029052">
    <property type="entry name" value="Metallo-depent_PP-like"/>
</dbReference>
<dbReference type="GO" id="GO:0046872">
    <property type="term" value="F:metal ion binding"/>
    <property type="evidence" value="ECO:0007669"/>
    <property type="project" value="InterPro"/>
</dbReference>